<protein>
    <submittedName>
        <fullName evidence="8">Covalently-linked cell wall protein</fullName>
    </submittedName>
</protein>
<comment type="caution">
    <text evidence="8">The sequence shown here is derived from an EMBL/GenBank/DDBJ whole genome shotgun (WGS) entry which is preliminary data.</text>
</comment>
<evidence type="ECO:0000256" key="1">
    <source>
        <dbReference type="ARBA" id="ARBA00004191"/>
    </source>
</evidence>
<evidence type="ECO:0000256" key="3">
    <source>
        <dbReference type="ARBA" id="ARBA00022525"/>
    </source>
</evidence>
<evidence type="ECO:0000313" key="9">
    <source>
        <dbReference type="Proteomes" id="UP001303473"/>
    </source>
</evidence>
<keyword evidence="3" id="KW-0964">Secreted</keyword>
<keyword evidence="2" id="KW-0134">Cell wall</keyword>
<dbReference type="AlphaFoldDB" id="A0AAN6N888"/>
<dbReference type="Pfam" id="PF22799">
    <property type="entry name" value="PIR1-like_C"/>
    <property type="match status" value="1"/>
</dbReference>
<comment type="similarity">
    <text evidence="5">Belongs to the PIR protein family.</text>
</comment>
<dbReference type="Proteomes" id="UP001303473">
    <property type="component" value="Unassembled WGS sequence"/>
</dbReference>
<dbReference type="GO" id="GO:0031505">
    <property type="term" value="P:fungal-type cell wall organization"/>
    <property type="evidence" value="ECO:0007669"/>
    <property type="project" value="TreeGrafter"/>
</dbReference>
<gene>
    <name evidence="8" type="ORF">QBC46DRAFT_385387</name>
</gene>
<dbReference type="InterPro" id="IPR054508">
    <property type="entry name" value="PIR1-like_C"/>
</dbReference>
<evidence type="ECO:0000256" key="4">
    <source>
        <dbReference type="ARBA" id="ARBA00022729"/>
    </source>
</evidence>
<dbReference type="PANTHER" id="PTHR47254">
    <property type="entry name" value="CELL WALL MANNOPROTEIN CIS3-RELATED"/>
    <property type="match status" value="1"/>
</dbReference>
<feature type="signal peptide" evidence="6">
    <location>
        <begin position="1"/>
        <end position="17"/>
    </location>
</feature>
<dbReference type="GO" id="GO:0005199">
    <property type="term" value="F:structural constituent of cell wall"/>
    <property type="evidence" value="ECO:0007669"/>
    <property type="project" value="TreeGrafter"/>
</dbReference>
<feature type="domain" description="Cell wall mannoprotein PIR1-like C-terminal" evidence="7">
    <location>
        <begin position="77"/>
        <end position="150"/>
    </location>
</feature>
<comment type="subcellular location">
    <subcellularLocation>
        <location evidence="1">Secreted</location>
        <location evidence="1">Cell wall</location>
    </subcellularLocation>
</comment>
<dbReference type="EMBL" id="MU853796">
    <property type="protein sequence ID" value="KAK3940436.1"/>
    <property type="molecule type" value="Genomic_DNA"/>
</dbReference>
<feature type="chain" id="PRO_5043034091" evidence="6">
    <location>
        <begin position="18"/>
        <end position="331"/>
    </location>
</feature>
<organism evidence="8 9">
    <name type="scientific">Diplogelasinospora grovesii</name>
    <dbReference type="NCBI Taxonomy" id="303347"/>
    <lineage>
        <taxon>Eukaryota</taxon>
        <taxon>Fungi</taxon>
        <taxon>Dikarya</taxon>
        <taxon>Ascomycota</taxon>
        <taxon>Pezizomycotina</taxon>
        <taxon>Sordariomycetes</taxon>
        <taxon>Sordariomycetidae</taxon>
        <taxon>Sordariales</taxon>
        <taxon>Diplogelasinosporaceae</taxon>
        <taxon>Diplogelasinospora</taxon>
    </lineage>
</organism>
<keyword evidence="4 6" id="KW-0732">Signal</keyword>
<evidence type="ECO:0000256" key="2">
    <source>
        <dbReference type="ARBA" id="ARBA00022512"/>
    </source>
</evidence>
<proteinExistence type="inferred from homology"/>
<evidence type="ECO:0000256" key="5">
    <source>
        <dbReference type="ARBA" id="ARBA00038219"/>
    </source>
</evidence>
<name>A0AAN6N888_9PEZI</name>
<accession>A0AAN6N888</accession>
<sequence length="331" mass="33334">MKHYSLALLAFASSVSAQAVTDKIAPTVAAPAGCQPSMSGSFEISIVDAKTAKRDLALQKRAACSGNGILVATLADGVLTDGSKRTGYVASNYQFQFDGPPQAGAIYTAGFSACGNGTLALGGSTTFYQCKSGDFYNLYDRYWAAQCSPVEIMIMPCGGDGAASQKGDGQVVGTSIVTTTVVVPLSDGQPQVITTTVPVPLCQISDGQLQVHTTPCASITATPTPSTVLPPVSQYTDGQIQVTPVVPATPSPTATGVSVPVPTGPIASISPSIAPNPTLHTTAVPNSSKAVVTGPGASTSAPAVVTNAAGRIEMGSVAALVVGLVGAVWFL</sequence>
<evidence type="ECO:0000256" key="6">
    <source>
        <dbReference type="SAM" id="SignalP"/>
    </source>
</evidence>
<dbReference type="PANTHER" id="PTHR47254:SF1">
    <property type="entry name" value="CELL WALL MANNOPROTEIN CIS3-RELATED"/>
    <property type="match status" value="1"/>
</dbReference>
<dbReference type="GO" id="GO:0009277">
    <property type="term" value="C:fungal-type cell wall"/>
    <property type="evidence" value="ECO:0007669"/>
    <property type="project" value="TreeGrafter"/>
</dbReference>
<dbReference type="InterPro" id="IPR051153">
    <property type="entry name" value="Yeast_CWMannoprotein_PIR"/>
</dbReference>
<keyword evidence="9" id="KW-1185">Reference proteome</keyword>
<evidence type="ECO:0000259" key="7">
    <source>
        <dbReference type="Pfam" id="PF22799"/>
    </source>
</evidence>
<reference evidence="9" key="1">
    <citation type="journal article" date="2023" name="Mol. Phylogenet. Evol.">
        <title>Genome-scale phylogeny and comparative genomics of the fungal order Sordariales.</title>
        <authorList>
            <person name="Hensen N."/>
            <person name="Bonometti L."/>
            <person name="Westerberg I."/>
            <person name="Brannstrom I.O."/>
            <person name="Guillou S."/>
            <person name="Cros-Aarteil S."/>
            <person name="Calhoun S."/>
            <person name="Haridas S."/>
            <person name="Kuo A."/>
            <person name="Mondo S."/>
            <person name="Pangilinan J."/>
            <person name="Riley R."/>
            <person name="LaButti K."/>
            <person name="Andreopoulos B."/>
            <person name="Lipzen A."/>
            <person name="Chen C."/>
            <person name="Yan M."/>
            <person name="Daum C."/>
            <person name="Ng V."/>
            <person name="Clum A."/>
            <person name="Steindorff A."/>
            <person name="Ohm R.A."/>
            <person name="Martin F."/>
            <person name="Silar P."/>
            <person name="Natvig D.O."/>
            <person name="Lalanne C."/>
            <person name="Gautier V."/>
            <person name="Ament-Velasquez S.L."/>
            <person name="Kruys A."/>
            <person name="Hutchinson M.I."/>
            <person name="Powell A.J."/>
            <person name="Barry K."/>
            <person name="Miller A.N."/>
            <person name="Grigoriev I.V."/>
            <person name="Debuchy R."/>
            <person name="Gladieux P."/>
            <person name="Hiltunen Thoren M."/>
            <person name="Johannesson H."/>
        </authorList>
    </citation>
    <scope>NUCLEOTIDE SEQUENCE [LARGE SCALE GENOMIC DNA]</scope>
    <source>
        <strain evidence="9">CBS 340.73</strain>
    </source>
</reference>
<evidence type="ECO:0000313" key="8">
    <source>
        <dbReference type="EMBL" id="KAK3940436.1"/>
    </source>
</evidence>